<dbReference type="PANTHER" id="PTHR33295">
    <property type="entry name" value="ATPASE"/>
    <property type="match status" value="1"/>
</dbReference>
<gene>
    <name evidence="4" type="ORF">BE0216_07480</name>
    <name evidence="3" type="ORF">BEUL_2015</name>
</gene>
<dbReference type="Proteomes" id="UP000216057">
    <property type="component" value="Unassembled WGS sequence"/>
</dbReference>
<dbReference type="EMBL" id="CP062938">
    <property type="protein sequence ID" value="QOL32313.1"/>
    <property type="molecule type" value="Genomic_DNA"/>
</dbReference>
<feature type="domain" description="AAA" evidence="1">
    <location>
        <begin position="21"/>
        <end position="152"/>
    </location>
</feature>
<dbReference type="InterPro" id="IPR011335">
    <property type="entry name" value="Restrct_endonuc-II-like"/>
</dbReference>
<dbReference type="GO" id="GO:0005524">
    <property type="term" value="F:ATP binding"/>
    <property type="evidence" value="ECO:0007669"/>
    <property type="project" value="UniProtKB-KW"/>
</dbReference>
<dbReference type="OrthoDB" id="9801684at2"/>
<keyword evidence="4" id="KW-0067">ATP-binding</keyword>
<organism evidence="3 5">
    <name type="scientific">Bifidobacterium eulemuris</name>
    <dbReference type="NCBI Taxonomy" id="1765219"/>
    <lineage>
        <taxon>Bacteria</taxon>
        <taxon>Bacillati</taxon>
        <taxon>Actinomycetota</taxon>
        <taxon>Actinomycetes</taxon>
        <taxon>Bifidobacteriales</taxon>
        <taxon>Bifidobacteriaceae</taxon>
        <taxon>Bifidobacterium</taxon>
    </lineage>
</organism>
<feature type="domain" description="DUF4143" evidence="2">
    <location>
        <begin position="202"/>
        <end position="348"/>
    </location>
</feature>
<proteinExistence type="predicted"/>
<protein>
    <submittedName>
        <fullName evidence="4">ATP-binding protein</fullName>
    </submittedName>
    <submittedName>
        <fullName evidence="3">ATPase</fullName>
    </submittedName>
</protein>
<accession>A0A261G1H4</accession>
<dbReference type="Pfam" id="PF13635">
    <property type="entry name" value="DUF4143"/>
    <property type="match status" value="1"/>
</dbReference>
<dbReference type="InterPro" id="IPR027417">
    <property type="entry name" value="P-loop_NTPase"/>
</dbReference>
<evidence type="ECO:0000259" key="1">
    <source>
        <dbReference type="Pfam" id="PF13173"/>
    </source>
</evidence>
<name>A0A261G1H4_9BIFI</name>
<dbReference type="Pfam" id="PF13173">
    <property type="entry name" value="AAA_14"/>
    <property type="match status" value="1"/>
</dbReference>
<evidence type="ECO:0000313" key="3">
    <source>
        <dbReference type="EMBL" id="OZG65272.1"/>
    </source>
</evidence>
<dbReference type="InterPro" id="IPR025420">
    <property type="entry name" value="DUF4143"/>
</dbReference>
<keyword evidence="6" id="KW-1185">Reference proteome</keyword>
<evidence type="ECO:0000313" key="4">
    <source>
        <dbReference type="EMBL" id="QOL32313.1"/>
    </source>
</evidence>
<dbReference type="EMBL" id="MWWZ01000012">
    <property type="protein sequence ID" value="OZG65272.1"/>
    <property type="molecule type" value="Genomic_DNA"/>
</dbReference>
<evidence type="ECO:0000259" key="2">
    <source>
        <dbReference type="Pfam" id="PF13635"/>
    </source>
</evidence>
<evidence type="ECO:0000313" key="6">
    <source>
        <dbReference type="Proteomes" id="UP000593943"/>
    </source>
</evidence>
<dbReference type="AlphaFoldDB" id="A0A261G1H4"/>
<dbReference type="PANTHER" id="PTHR33295:SF20">
    <property type="entry name" value="ATPASE"/>
    <property type="match status" value="1"/>
</dbReference>
<dbReference type="InterPro" id="IPR041682">
    <property type="entry name" value="AAA_14"/>
</dbReference>
<dbReference type="KEGG" id="beu:BE0216_07480"/>
<reference evidence="4 6" key="2">
    <citation type="submission" date="2020-10" db="EMBL/GenBank/DDBJ databases">
        <title>Genome sequencing of Bifidobacterium eulemuris_DSMZ_100216.</title>
        <authorList>
            <person name="Kim J."/>
        </authorList>
    </citation>
    <scope>NUCLEOTIDE SEQUENCE [LARGE SCALE GENOMIC DNA]</scope>
    <source>
        <strain evidence="4 6">DSM 100216</strain>
    </source>
</reference>
<evidence type="ECO:0000313" key="5">
    <source>
        <dbReference type="Proteomes" id="UP000216057"/>
    </source>
</evidence>
<keyword evidence="4" id="KW-0547">Nucleotide-binding</keyword>
<reference evidence="3 5" key="1">
    <citation type="journal article" date="2017" name="BMC Genomics">
        <title>Comparative genomic and phylogenomic analyses of the Bifidobacteriaceae family.</title>
        <authorList>
            <person name="Lugli G.A."/>
            <person name="Milani C."/>
            <person name="Turroni F."/>
            <person name="Duranti S."/>
            <person name="Mancabelli L."/>
            <person name="Mangifesta M."/>
            <person name="Ferrario C."/>
            <person name="Modesto M."/>
            <person name="Mattarelli P."/>
            <person name="Jiri K."/>
            <person name="van Sinderen D."/>
            <person name="Ventura M."/>
        </authorList>
    </citation>
    <scope>NUCLEOTIDE SEQUENCE [LARGE SCALE GENOMIC DNA]</scope>
    <source>
        <strain evidence="3 5">DSM 100216</strain>
    </source>
</reference>
<dbReference type="Proteomes" id="UP000593943">
    <property type="component" value="Chromosome"/>
</dbReference>
<dbReference type="SUPFAM" id="SSF52540">
    <property type="entry name" value="P-loop containing nucleoside triphosphate hydrolases"/>
    <property type="match status" value="1"/>
</dbReference>
<dbReference type="SUPFAM" id="SSF52980">
    <property type="entry name" value="Restriction endonuclease-like"/>
    <property type="match status" value="1"/>
</dbReference>
<dbReference type="RefSeq" id="WP_094637519.1">
    <property type="nucleotide sequence ID" value="NZ_MWWZ01000012.1"/>
</dbReference>
<sequence length="403" mass="45982">MRIARNDLLRQVLSYRDTSFVKILAGVRRCGKSTLLAMLEQTLLDDGVPQHNIFSRKLDDIWLPIDYDAETLLDEARKAITASDDSRPFYVLLDEVQEIPRWELVVRKLQARPNTDIYITGSNSTLLSGELATHLTGRYVQIHVYPLSFKEFRETGWGTTDDDLFQRYMRYGGMPVFVNDDIQDQPRIISALNDVYESIVNKDVIQRYGFRDAATVRKIARYLFSTSGNLFSSWNVYNALKSSGVSTTFTTMENQIEALKNAFAIYDAEQTAVRGKALLRPQRKFYPVDNGLRNLVNHFADSDHGAQLEGIVFMELKRRGYDVSIGKTSDGEIDFVAQRADERIYIQVTLSMLEESTRARELRPLLGLSDAYPRMVLTLDRFSAGTTEQGIRIVNAVDWLLEA</sequence>